<organism evidence="2 3">
    <name type="scientific">Anaeramoeba flamelloides</name>
    <dbReference type="NCBI Taxonomy" id="1746091"/>
    <lineage>
        <taxon>Eukaryota</taxon>
        <taxon>Metamonada</taxon>
        <taxon>Anaeramoebidae</taxon>
        <taxon>Anaeramoeba</taxon>
    </lineage>
</organism>
<reference evidence="2" key="1">
    <citation type="submission" date="2022-08" db="EMBL/GenBank/DDBJ databases">
        <title>Novel sulphate-reducing endosymbionts in the free-living metamonad Anaeramoeba.</title>
        <authorList>
            <person name="Jerlstrom-Hultqvist J."/>
            <person name="Cepicka I."/>
            <person name="Gallot-Lavallee L."/>
            <person name="Salas-Leiva D."/>
            <person name="Curtis B.A."/>
            <person name="Zahonova K."/>
            <person name="Pipaliya S."/>
            <person name="Dacks J."/>
            <person name="Roger A.J."/>
        </authorList>
    </citation>
    <scope>NUCLEOTIDE SEQUENCE</scope>
    <source>
        <strain evidence="2">Busselton2</strain>
    </source>
</reference>
<evidence type="ECO:0000313" key="3">
    <source>
        <dbReference type="Proteomes" id="UP001146793"/>
    </source>
</evidence>
<protein>
    <submittedName>
        <fullName evidence="2">Uncharacterized protein</fullName>
    </submittedName>
</protein>
<comment type="caution">
    <text evidence="2">The sequence shown here is derived from an EMBL/GenBank/DDBJ whole genome shotgun (WGS) entry which is preliminary data.</text>
</comment>
<feature type="compositionally biased region" description="Low complexity" evidence="1">
    <location>
        <begin position="83"/>
        <end position="95"/>
    </location>
</feature>
<name>A0AAV7YV24_9EUKA</name>
<dbReference type="EMBL" id="JANTQA010000047">
    <property type="protein sequence ID" value="KAJ3432521.1"/>
    <property type="molecule type" value="Genomic_DNA"/>
</dbReference>
<sequence length="109" mass="12668">MYNNNRKGKLKLIKELIVEFGLNDGKYWQALSNHYFTKLKLLINNKSSIFEHFPFGHTMKIFNKHSLVNKIFKLNDVGNKYDSSSSSSSCSSSSSARNQFKHRKLIHKI</sequence>
<proteinExistence type="predicted"/>
<evidence type="ECO:0000313" key="2">
    <source>
        <dbReference type="EMBL" id="KAJ3432521.1"/>
    </source>
</evidence>
<dbReference type="AlphaFoldDB" id="A0AAV7YV24"/>
<dbReference type="Proteomes" id="UP001146793">
    <property type="component" value="Unassembled WGS sequence"/>
</dbReference>
<accession>A0AAV7YV24</accession>
<feature type="compositionally biased region" description="Basic residues" evidence="1">
    <location>
        <begin position="99"/>
        <end position="109"/>
    </location>
</feature>
<feature type="region of interest" description="Disordered" evidence="1">
    <location>
        <begin position="80"/>
        <end position="109"/>
    </location>
</feature>
<evidence type="ECO:0000256" key="1">
    <source>
        <dbReference type="SAM" id="MobiDB-lite"/>
    </source>
</evidence>
<gene>
    <name evidence="2" type="ORF">M0812_21462</name>
</gene>